<protein>
    <submittedName>
        <fullName evidence="2">Sulfate adenylyltransferase</fullName>
        <ecNumber evidence="2">2.7.7.4</ecNumber>
    </submittedName>
</protein>
<keyword evidence="2" id="KW-0548">Nucleotidyltransferase</keyword>
<reference evidence="2" key="1">
    <citation type="submission" date="2021-05" db="EMBL/GenBank/DDBJ databases">
        <authorList>
            <person name="Pietrasiak N."/>
            <person name="Ward R."/>
            <person name="Stajich J.E."/>
            <person name="Kurbessoian T."/>
        </authorList>
    </citation>
    <scope>NUCLEOTIDE SEQUENCE</scope>
    <source>
        <strain evidence="2">GSE-TBD4-15B</strain>
    </source>
</reference>
<dbReference type="Pfam" id="PF14306">
    <property type="entry name" value="PUA_2"/>
    <property type="match status" value="1"/>
</dbReference>
<sequence>MSHHPDSIAPHGGSLVNRLCTPAQKAEFLDQADHLPRISLDERALSDLQLIAIGG</sequence>
<dbReference type="SUPFAM" id="SSF88697">
    <property type="entry name" value="PUA domain-like"/>
    <property type="match status" value="1"/>
</dbReference>
<dbReference type="EC" id="2.7.7.4" evidence="2"/>
<dbReference type="Gene3D" id="3.10.400.10">
    <property type="entry name" value="Sulfate adenylyltransferase"/>
    <property type="match status" value="1"/>
</dbReference>
<evidence type="ECO:0000313" key="2">
    <source>
        <dbReference type="EMBL" id="MBW4468144.1"/>
    </source>
</evidence>
<proteinExistence type="predicted"/>
<evidence type="ECO:0000259" key="1">
    <source>
        <dbReference type="Pfam" id="PF14306"/>
    </source>
</evidence>
<comment type="caution">
    <text evidence="2">The sequence shown here is derived from an EMBL/GenBank/DDBJ whole genome shotgun (WGS) entry which is preliminary data.</text>
</comment>
<dbReference type="GO" id="GO:0004781">
    <property type="term" value="F:sulfate adenylyltransferase (ATP) activity"/>
    <property type="evidence" value="ECO:0007669"/>
    <property type="project" value="UniProtKB-EC"/>
</dbReference>
<reference evidence="2" key="2">
    <citation type="journal article" date="2022" name="Microbiol. Resour. Announc.">
        <title>Metagenome Sequencing to Explore Phylogenomics of Terrestrial Cyanobacteria.</title>
        <authorList>
            <person name="Ward R.D."/>
            <person name="Stajich J.E."/>
            <person name="Johansen J.R."/>
            <person name="Huntemann M."/>
            <person name="Clum A."/>
            <person name="Foster B."/>
            <person name="Foster B."/>
            <person name="Roux S."/>
            <person name="Palaniappan K."/>
            <person name="Varghese N."/>
            <person name="Mukherjee S."/>
            <person name="Reddy T.B.K."/>
            <person name="Daum C."/>
            <person name="Copeland A."/>
            <person name="Chen I.A."/>
            <person name="Ivanova N.N."/>
            <person name="Kyrpides N.C."/>
            <person name="Shapiro N."/>
            <person name="Eloe-Fadrosh E.A."/>
            <person name="Pietrasiak N."/>
        </authorList>
    </citation>
    <scope>NUCLEOTIDE SEQUENCE</scope>
    <source>
        <strain evidence="2">GSE-TBD4-15B</strain>
    </source>
</reference>
<gene>
    <name evidence="2" type="primary">sat</name>
    <name evidence="2" type="ORF">KME07_22180</name>
</gene>
<dbReference type="Proteomes" id="UP000707356">
    <property type="component" value="Unassembled WGS sequence"/>
</dbReference>
<dbReference type="EMBL" id="JAHHHV010000084">
    <property type="protein sequence ID" value="MBW4468144.1"/>
    <property type="molecule type" value="Genomic_DNA"/>
</dbReference>
<dbReference type="AlphaFoldDB" id="A0A951PGE4"/>
<keyword evidence="2" id="KW-0808">Transferase</keyword>
<accession>A0A951PGE4</accession>
<evidence type="ECO:0000313" key="3">
    <source>
        <dbReference type="Proteomes" id="UP000707356"/>
    </source>
</evidence>
<name>A0A951PGE4_9CYAN</name>
<organism evidence="2 3">
    <name type="scientific">Pegethrix bostrychoides GSE-TBD4-15B</name>
    <dbReference type="NCBI Taxonomy" id="2839662"/>
    <lineage>
        <taxon>Bacteria</taxon>
        <taxon>Bacillati</taxon>
        <taxon>Cyanobacteriota</taxon>
        <taxon>Cyanophyceae</taxon>
        <taxon>Oculatellales</taxon>
        <taxon>Oculatellaceae</taxon>
        <taxon>Pegethrix</taxon>
    </lineage>
</organism>
<dbReference type="InterPro" id="IPR025980">
    <property type="entry name" value="ATP-Sase_PUA-like_dom"/>
</dbReference>
<feature type="domain" description="ATP-sulfurylase PUA-like" evidence="1">
    <location>
        <begin position="8"/>
        <end position="55"/>
    </location>
</feature>
<dbReference type="InterPro" id="IPR015947">
    <property type="entry name" value="PUA-like_sf"/>
</dbReference>
<feature type="non-terminal residue" evidence="2">
    <location>
        <position position="55"/>
    </location>
</feature>